<dbReference type="EC" id="2.7.1.180" evidence="2"/>
<evidence type="ECO:0000313" key="13">
    <source>
        <dbReference type="Proteomes" id="UP001165580"/>
    </source>
</evidence>
<name>A0ABT2GHC4_9MICO</name>
<evidence type="ECO:0000256" key="4">
    <source>
        <dbReference type="ARBA" id="ARBA00022630"/>
    </source>
</evidence>
<keyword evidence="6" id="KW-0479">Metal-binding</keyword>
<accession>A0ABT2GHC4</accession>
<comment type="catalytic activity">
    <reaction evidence="10">
        <text>L-threonyl-[protein] + FAD = FMN-L-threonyl-[protein] + AMP + H(+)</text>
        <dbReference type="Rhea" id="RHEA:36847"/>
        <dbReference type="Rhea" id="RHEA-COMP:11060"/>
        <dbReference type="Rhea" id="RHEA-COMP:11061"/>
        <dbReference type="ChEBI" id="CHEBI:15378"/>
        <dbReference type="ChEBI" id="CHEBI:30013"/>
        <dbReference type="ChEBI" id="CHEBI:57692"/>
        <dbReference type="ChEBI" id="CHEBI:74257"/>
        <dbReference type="ChEBI" id="CHEBI:456215"/>
        <dbReference type="EC" id="2.7.1.180"/>
    </reaction>
</comment>
<keyword evidence="4" id="KW-0285">Flavoprotein</keyword>
<keyword evidence="5 12" id="KW-0808">Transferase</keyword>
<evidence type="ECO:0000256" key="9">
    <source>
        <dbReference type="ARBA" id="ARBA00031306"/>
    </source>
</evidence>
<reference evidence="12" key="1">
    <citation type="submission" date="2022-08" db="EMBL/GenBank/DDBJ databases">
        <authorList>
            <person name="Deng Y."/>
            <person name="Han X.-F."/>
            <person name="Zhang Y.-Q."/>
        </authorList>
    </citation>
    <scope>NUCLEOTIDE SEQUENCE</scope>
    <source>
        <strain evidence="12">CPCC 205716</strain>
    </source>
</reference>
<dbReference type="Proteomes" id="UP001165580">
    <property type="component" value="Unassembled WGS sequence"/>
</dbReference>
<evidence type="ECO:0000313" key="12">
    <source>
        <dbReference type="EMBL" id="MCS5715617.1"/>
    </source>
</evidence>
<sequence>MIADPAQVEAAADTDPAGADPAGADPVASAAGPSRFDFEAIGTHWQIETPHPLDPATRAAVLARVEAFDRDFSRFRPDSLVTALARGAGTVDLPADAVPLFELYDRLHAATDGAVDPLVGARLEELGYDAAYTLRPSESTVPDARARPSWAGGVTRAAAARGGVAVSAPAGTVIDVGAAGKGYLVDLVASVLRDAGHTEYVVDGSGDLAHSGGAPVRVGLEHPLDPRKAIGVAELAGVSLCASASNRRVWGEGLHHIVDPRTGSPAREVIATWVVASTTALADGLATALFFTGAHQLAKTFHFSYVRMYADGRAERSRDFPGELFA</sequence>
<dbReference type="Pfam" id="PF02424">
    <property type="entry name" value="ApbE"/>
    <property type="match status" value="1"/>
</dbReference>
<organism evidence="12 13">
    <name type="scientific">Herbiconiux gentiana</name>
    <dbReference type="NCBI Taxonomy" id="2970912"/>
    <lineage>
        <taxon>Bacteria</taxon>
        <taxon>Bacillati</taxon>
        <taxon>Actinomycetota</taxon>
        <taxon>Actinomycetes</taxon>
        <taxon>Micrococcales</taxon>
        <taxon>Microbacteriaceae</taxon>
        <taxon>Herbiconiux</taxon>
    </lineage>
</organism>
<keyword evidence="8" id="KW-0460">Magnesium</keyword>
<dbReference type="RefSeq" id="WP_259487127.1">
    <property type="nucleotide sequence ID" value="NZ_JANTEZ010000005.1"/>
</dbReference>
<dbReference type="PANTHER" id="PTHR30040:SF2">
    <property type="entry name" value="FAD:PROTEIN FMN TRANSFERASE"/>
    <property type="match status" value="1"/>
</dbReference>
<gene>
    <name evidence="12" type="ORF">NVV95_13780</name>
</gene>
<feature type="region of interest" description="Disordered" evidence="11">
    <location>
        <begin position="1"/>
        <end position="30"/>
    </location>
</feature>
<evidence type="ECO:0000256" key="11">
    <source>
        <dbReference type="SAM" id="MobiDB-lite"/>
    </source>
</evidence>
<proteinExistence type="predicted"/>
<evidence type="ECO:0000256" key="7">
    <source>
        <dbReference type="ARBA" id="ARBA00022827"/>
    </source>
</evidence>
<evidence type="ECO:0000256" key="8">
    <source>
        <dbReference type="ARBA" id="ARBA00022842"/>
    </source>
</evidence>
<keyword evidence="7" id="KW-0274">FAD</keyword>
<evidence type="ECO:0000256" key="1">
    <source>
        <dbReference type="ARBA" id="ARBA00001946"/>
    </source>
</evidence>
<feature type="compositionally biased region" description="Low complexity" evidence="11">
    <location>
        <begin position="10"/>
        <end position="30"/>
    </location>
</feature>
<evidence type="ECO:0000256" key="3">
    <source>
        <dbReference type="ARBA" id="ARBA00016337"/>
    </source>
</evidence>
<dbReference type="PANTHER" id="PTHR30040">
    <property type="entry name" value="THIAMINE BIOSYNTHESIS LIPOPROTEIN APBE"/>
    <property type="match status" value="1"/>
</dbReference>
<comment type="cofactor">
    <cofactor evidence="1">
        <name>Mg(2+)</name>
        <dbReference type="ChEBI" id="CHEBI:18420"/>
    </cofactor>
</comment>
<keyword evidence="13" id="KW-1185">Reference proteome</keyword>
<dbReference type="GO" id="GO:0016740">
    <property type="term" value="F:transferase activity"/>
    <property type="evidence" value="ECO:0007669"/>
    <property type="project" value="UniProtKB-KW"/>
</dbReference>
<evidence type="ECO:0000256" key="6">
    <source>
        <dbReference type="ARBA" id="ARBA00022723"/>
    </source>
</evidence>
<dbReference type="EMBL" id="JANTEZ010000005">
    <property type="protein sequence ID" value="MCS5715617.1"/>
    <property type="molecule type" value="Genomic_DNA"/>
</dbReference>
<dbReference type="InterPro" id="IPR003374">
    <property type="entry name" value="ApbE-like_sf"/>
</dbReference>
<evidence type="ECO:0000256" key="10">
    <source>
        <dbReference type="ARBA" id="ARBA00048540"/>
    </source>
</evidence>
<dbReference type="Gene3D" id="3.10.520.10">
    <property type="entry name" value="ApbE-like domains"/>
    <property type="match status" value="1"/>
</dbReference>
<dbReference type="InterPro" id="IPR024932">
    <property type="entry name" value="ApbE"/>
</dbReference>
<evidence type="ECO:0000256" key="5">
    <source>
        <dbReference type="ARBA" id="ARBA00022679"/>
    </source>
</evidence>
<protein>
    <recommendedName>
        <fullName evidence="3">FAD:protein FMN transferase</fullName>
        <ecNumber evidence="2">2.7.1.180</ecNumber>
    </recommendedName>
    <alternativeName>
        <fullName evidence="9">Flavin transferase</fullName>
    </alternativeName>
</protein>
<comment type="caution">
    <text evidence="12">The sequence shown here is derived from an EMBL/GenBank/DDBJ whole genome shotgun (WGS) entry which is preliminary data.</text>
</comment>
<evidence type="ECO:0000256" key="2">
    <source>
        <dbReference type="ARBA" id="ARBA00011955"/>
    </source>
</evidence>
<dbReference type="SUPFAM" id="SSF143631">
    <property type="entry name" value="ApbE-like"/>
    <property type="match status" value="1"/>
</dbReference>